<dbReference type="RefSeq" id="WP_344031081.1">
    <property type="nucleotide sequence ID" value="NZ_BAAABX010000063.1"/>
</dbReference>
<reference evidence="2" key="1">
    <citation type="journal article" date="2019" name="Int. J. Syst. Evol. Microbiol.">
        <title>The Global Catalogue of Microorganisms (GCM) 10K type strain sequencing project: providing services to taxonomists for standard genome sequencing and annotation.</title>
        <authorList>
            <consortium name="The Broad Institute Genomics Platform"/>
            <consortium name="The Broad Institute Genome Sequencing Center for Infectious Disease"/>
            <person name="Wu L."/>
            <person name="Ma J."/>
        </authorList>
    </citation>
    <scope>NUCLEOTIDE SEQUENCE [LARGE SCALE GENOMIC DNA]</scope>
    <source>
        <strain evidence="2">JCM 4788</strain>
    </source>
</reference>
<dbReference type="Proteomes" id="UP001500879">
    <property type="component" value="Unassembled WGS sequence"/>
</dbReference>
<evidence type="ECO:0000313" key="2">
    <source>
        <dbReference type="Proteomes" id="UP001500879"/>
    </source>
</evidence>
<proteinExistence type="predicted"/>
<evidence type="ECO:0000313" key="1">
    <source>
        <dbReference type="EMBL" id="GAA0430181.1"/>
    </source>
</evidence>
<evidence type="ECO:0008006" key="3">
    <source>
        <dbReference type="Google" id="ProtNLM"/>
    </source>
</evidence>
<protein>
    <recommendedName>
        <fullName evidence="3">Tape-measure protein</fullName>
    </recommendedName>
</protein>
<sequence>MAAATVTGPLAHPLAGTSGALASFLSSLKRSLQGLRSAITSVRSLKRALDRYATAQRQPVTVFGQVSSGWGQLGQSGSRFGKQTVGTRTGLLKAKAGIQRLARKVKGLVKQWMSAARTALLFAKGLGKAGKLSSTFGGKLDLVTKVWDLVNLVMKTSPLILIATLLAPFIQQLIEYALDSELGKQLMSGLFSTMEVLIKVAFVGMMPTIIGIKAGAEIFKAIVRFVKDPVGFIKNDVPKGFRHIGEATLGFLKGAAGGLKTGLKAAAGFLKLPADLLIGLGNAIVDALNHIPGVSLDRIPALAKGGIVAPRTGGVPVVLAEAGEAEAVIPLPKLEQLLHRTQESARAAAASAPARASSLTHYYEPEGRGSFGIAEELLFLAQTHSSRR</sequence>
<name>A0ABP3IYI8_9ACTN</name>
<accession>A0ABP3IYI8</accession>
<organism evidence="1 2">
    <name type="scientific">Streptomyces luteireticuli</name>
    <dbReference type="NCBI Taxonomy" id="173858"/>
    <lineage>
        <taxon>Bacteria</taxon>
        <taxon>Bacillati</taxon>
        <taxon>Actinomycetota</taxon>
        <taxon>Actinomycetes</taxon>
        <taxon>Kitasatosporales</taxon>
        <taxon>Streptomycetaceae</taxon>
        <taxon>Streptomyces</taxon>
    </lineage>
</organism>
<dbReference type="EMBL" id="BAAABX010000063">
    <property type="protein sequence ID" value="GAA0430181.1"/>
    <property type="molecule type" value="Genomic_DNA"/>
</dbReference>
<comment type="caution">
    <text evidence="1">The sequence shown here is derived from an EMBL/GenBank/DDBJ whole genome shotgun (WGS) entry which is preliminary data.</text>
</comment>
<keyword evidence="2" id="KW-1185">Reference proteome</keyword>
<gene>
    <name evidence="1" type="ORF">GCM10010357_59830</name>
</gene>